<dbReference type="Proteomes" id="UP000186102">
    <property type="component" value="Unassembled WGS sequence"/>
</dbReference>
<evidence type="ECO:0000259" key="1">
    <source>
        <dbReference type="Pfam" id="PF09851"/>
    </source>
</evidence>
<gene>
    <name evidence="2" type="ORF">DSOL_3871</name>
</gene>
<dbReference type="Pfam" id="PF09851">
    <property type="entry name" value="SHOCT"/>
    <property type="match status" value="1"/>
</dbReference>
<proteinExistence type="predicted"/>
<name>A0A1Q8QN83_9FIRM</name>
<sequence length="66" mass="7641">MMMFGLILLVIVAFYMFSSGNARGSCCTNHQSQAHTLLNILNDRYARGEINREEYLERKQELSAQR</sequence>
<reference evidence="2 3" key="1">
    <citation type="submission" date="2016-09" db="EMBL/GenBank/DDBJ databases">
        <title>Complete genome of Desulfosporosinus sp. OL.</title>
        <authorList>
            <person name="Mardanov A."/>
            <person name="Beletsky A."/>
            <person name="Panova A."/>
            <person name="Karnachuk O."/>
            <person name="Ravin N."/>
        </authorList>
    </citation>
    <scope>NUCLEOTIDE SEQUENCE [LARGE SCALE GENOMIC DNA]</scope>
    <source>
        <strain evidence="2 3">OL</strain>
    </source>
</reference>
<keyword evidence="3" id="KW-1185">Reference proteome</keyword>
<dbReference type="InterPro" id="IPR018649">
    <property type="entry name" value="SHOCT"/>
</dbReference>
<feature type="domain" description="SHOCT" evidence="1">
    <location>
        <begin position="38"/>
        <end position="62"/>
    </location>
</feature>
<evidence type="ECO:0000313" key="3">
    <source>
        <dbReference type="Proteomes" id="UP000186102"/>
    </source>
</evidence>
<organism evidence="2 3">
    <name type="scientific">Desulfosporosinus metallidurans</name>
    <dbReference type="NCBI Taxonomy" id="1888891"/>
    <lineage>
        <taxon>Bacteria</taxon>
        <taxon>Bacillati</taxon>
        <taxon>Bacillota</taxon>
        <taxon>Clostridia</taxon>
        <taxon>Eubacteriales</taxon>
        <taxon>Desulfitobacteriaceae</taxon>
        <taxon>Desulfosporosinus</taxon>
    </lineage>
</organism>
<dbReference type="AlphaFoldDB" id="A0A1Q8QN83"/>
<comment type="caution">
    <text evidence="2">The sequence shown here is derived from an EMBL/GenBank/DDBJ whole genome shotgun (WGS) entry which is preliminary data.</text>
</comment>
<accession>A0A1Q8QN83</accession>
<dbReference type="STRING" id="1888891.DSOL_3871"/>
<protein>
    <recommendedName>
        <fullName evidence="1">SHOCT domain-containing protein</fullName>
    </recommendedName>
</protein>
<evidence type="ECO:0000313" key="2">
    <source>
        <dbReference type="EMBL" id="OLN28794.1"/>
    </source>
</evidence>
<dbReference type="RefSeq" id="WP_345788402.1">
    <property type="nucleotide sequence ID" value="NZ_MLBF01000039.1"/>
</dbReference>
<dbReference type="EMBL" id="MLBF01000039">
    <property type="protein sequence ID" value="OLN28794.1"/>
    <property type="molecule type" value="Genomic_DNA"/>
</dbReference>